<dbReference type="GO" id="GO:0005507">
    <property type="term" value="F:copper ion binding"/>
    <property type="evidence" value="ECO:0007669"/>
    <property type="project" value="TreeGrafter"/>
</dbReference>
<dbReference type="RefSeq" id="WP_160605124.1">
    <property type="nucleotide sequence ID" value="NZ_WTYX01000002.1"/>
</dbReference>
<dbReference type="OrthoDB" id="37622at2"/>
<dbReference type="Proteomes" id="UP000442714">
    <property type="component" value="Unassembled WGS sequence"/>
</dbReference>
<dbReference type="InterPro" id="IPR011322">
    <property type="entry name" value="N-reg_PII-like_a/b"/>
</dbReference>
<dbReference type="GO" id="GO:0010038">
    <property type="term" value="P:response to metal ion"/>
    <property type="evidence" value="ECO:0007669"/>
    <property type="project" value="InterPro"/>
</dbReference>
<proteinExistence type="inferred from homology"/>
<comment type="caution">
    <text evidence="2">The sequence shown here is derived from an EMBL/GenBank/DDBJ whole genome shotgun (WGS) entry which is preliminary data.</text>
</comment>
<comment type="similarity">
    <text evidence="1">Belongs to the CutA family.</text>
</comment>
<dbReference type="PANTHER" id="PTHR23419">
    <property type="entry name" value="DIVALENT CATION TOLERANCE CUTA-RELATED"/>
    <property type="match status" value="1"/>
</dbReference>
<evidence type="ECO:0000256" key="1">
    <source>
        <dbReference type="ARBA" id="ARBA00010169"/>
    </source>
</evidence>
<dbReference type="AlphaFoldDB" id="A0A845A1C4"/>
<dbReference type="InterPro" id="IPR015867">
    <property type="entry name" value="N-reg_PII/ATP_PRibTrfase_C"/>
</dbReference>
<accession>A0A845A1C4</accession>
<dbReference type="InterPro" id="IPR004323">
    <property type="entry name" value="Ion_tolerance_CutA"/>
</dbReference>
<protein>
    <submittedName>
        <fullName evidence="2">Divalent cation tolerance protein CutA</fullName>
    </submittedName>
</protein>
<name>A0A845A1C4_9SPHN</name>
<organism evidence="2 3">
    <name type="scientific">Pontixanthobacter aquaemixtae</name>
    <dbReference type="NCBI Taxonomy" id="1958940"/>
    <lineage>
        <taxon>Bacteria</taxon>
        <taxon>Pseudomonadati</taxon>
        <taxon>Pseudomonadota</taxon>
        <taxon>Alphaproteobacteria</taxon>
        <taxon>Sphingomonadales</taxon>
        <taxon>Erythrobacteraceae</taxon>
        <taxon>Pontixanthobacter</taxon>
    </lineage>
</organism>
<evidence type="ECO:0000313" key="2">
    <source>
        <dbReference type="EMBL" id="MXO91449.1"/>
    </source>
</evidence>
<dbReference type="Gene3D" id="3.30.70.120">
    <property type="match status" value="1"/>
</dbReference>
<reference evidence="2 3" key="1">
    <citation type="submission" date="2019-12" db="EMBL/GenBank/DDBJ databases">
        <title>Genomic-based taxomic classification of the family Erythrobacteraceae.</title>
        <authorList>
            <person name="Xu L."/>
        </authorList>
    </citation>
    <scope>NUCLEOTIDE SEQUENCE [LARGE SCALE GENOMIC DNA]</scope>
    <source>
        <strain evidence="2 3">KCTC 52763</strain>
    </source>
</reference>
<keyword evidence="3" id="KW-1185">Reference proteome</keyword>
<dbReference type="EMBL" id="WTYX01000002">
    <property type="protein sequence ID" value="MXO91449.1"/>
    <property type="molecule type" value="Genomic_DNA"/>
</dbReference>
<dbReference type="SUPFAM" id="SSF54913">
    <property type="entry name" value="GlnB-like"/>
    <property type="match status" value="1"/>
</dbReference>
<sequence length="103" mass="10985">MSALIWTVFADKQQAAEISGKLVEEKLVACANMMDGVTSLFLWQGTVDTANEVGVLFKTDGTLLNKAVARLEALHPYNTPAILGWKCDASAGATAAWLKDLTG</sequence>
<dbReference type="PANTHER" id="PTHR23419:SF8">
    <property type="entry name" value="FI09726P"/>
    <property type="match status" value="1"/>
</dbReference>
<evidence type="ECO:0000313" key="3">
    <source>
        <dbReference type="Proteomes" id="UP000442714"/>
    </source>
</evidence>
<dbReference type="Pfam" id="PF03091">
    <property type="entry name" value="CutA1"/>
    <property type="match status" value="1"/>
</dbReference>
<gene>
    <name evidence="2" type="ORF">GRI41_11485</name>
</gene>